<dbReference type="GO" id="GO:0006508">
    <property type="term" value="P:proteolysis"/>
    <property type="evidence" value="ECO:0007669"/>
    <property type="project" value="UniProtKB-KW"/>
</dbReference>
<proteinExistence type="inferred from homology"/>
<dbReference type="InterPro" id="IPR010162">
    <property type="entry name" value="PepT-like"/>
</dbReference>
<evidence type="ECO:0000256" key="7">
    <source>
        <dbReference type="PIRNR" id="PIRNR001123"/>
    </source>
</evidence>
<reference evidence="10 11" key="1">
    <citation type="submission" date="2020-08" db="EMBL/GenBank/DDBJ databases">
        <title>Genome public.</title>
        <authorList>
            <person name="Liu C."/>
            <person name="Sun Q."/>
        </authorList>
    </citation>
    <scope>NUCLEOTIDE SEQUENCE [LARGE SCALE GENOMIC DNA]</scope>
    <source>
        <strain evidence="10 11">NSJ-26</strain>
    </source>
</reference>
<dbReference type="SUPFAM" id="SSF55031">
    <property type="entry name" value="Bacterial exopeptidase dimerisation domain"/>
    <property type="match status" value="1"/>
</dbReference>
<dbReference type="NCBIfam" id="TIGR01883">
    <property type="entry name" value="PepT-like"/>
    <property type="match status" value="1"/>
</dbReference>
<dbReference type="PIRSF" id="PIRSF001123">
    <property type="entry name" value="PepA_GA"/>
    <property type="match status" value="1"/>
</dbReference>
<keyword evidence="5" id="KW-0862">Zinc</keyword>
<keyword evidence="4" id="KW-0378">Hydrolase</keyword>
<feature type="binding site" evidence="8">
    <location>
        <position position="344"/>
    </location>
    <ligand>
        <name>Zn(2+)</name>
        <dbReference type="ChEBI" id="CHEBI:29105"/>
        <label>2</label>
    </ligand>
</feature>
<dbReference type="AlphaFoldDB" id="A0A926IMR8"/>
<keyword evidence="3 8" id="KW-0479">Metal-binding</keyword>
<sequence>MINEKRVLDRFLEYIQIDSPTKDERKFADFLMKEMEKIGIEVYMDNAGEKVGSNSGNLIGKLKGNTDGETILFSAHMDTVSPGVGIKPQIRDGVIYSDGTTVLGGDDKAGIAAILEAIETIKEKDIPHGDIEIVFSIFEEGGLYGAKNLDYSKLDAKLGFVLDSGGDPGQIVVQGPAQNKINAKFIGKEAHAGVAPENGISAIQIASEAISNMNLLRVDEETTANIGLINGGGPTNIVAKEVIFEAEARSLKDEKLKEQTDHMVKCCEEAAKKFGGEVEVEVINAYGAFNVDENHDIVNKVKAACTNIGLEPYTSTTGGGSDTNILNINGITAVNLGIGEKKPHTLEEHLHIKDLENAARLALEIIKEYA</sequence>
<dbReference type="PROSITE" id="PS00758">
    <property type="entry name" value="ARGE_DAPE_CPG2_1"/>
    <property type="match status" value="1"/>
</dbReference>
<evidence type="ECO:0000256" key="3">
    <source>
        <dbReference type="ARBA" id="ARBA00022723"/>
    </source>
</evidence>
<dbReference type="Gene3D" id="3.30.70.360">
    <property type="match status" value="1"/>
</dbReference>
<dbReference type="GO" id="GO:0008237">
    <property type="term" value="F:metallopeptidase activity"/>
    <property type="evidence" value="ECO:0007669"/>
    <property type="project" value="UniProtKB-KW"/>
</dbReference>
<dbReference type="GO" id="GO:0046872">
    <property type="term" value="F:metal ion binding"/>
    <property type="evidence" value="ECO:0007669"/>
    <property type="project" value="UniProtKB-UniRule"/>
</dbReference>
<comment type="caution">
    <text evidence="10">The sequence shown here is derived from an EMBL/GenBank/DDBJ whole genome shotgun (WGS) entry which is preliminary data.</text>
</comment>
<dbReference type="PANTHER" id="PTHR42994:SF2">
    <property type="entry name" value="PEPTIDASE"/>
    <property type="match status" value="1"/>
</dbReference>
<evidence type="ECO:0000256" key="2">
    <source>
        <dbReference type="ARBA" id="ARBA00022670"/>
    </source>
</evidence>
<dbReference type="PANTHER" id="PTHR42994">
    <property type="entry name" value="PEPTIDASE T"/>
    <property type="match status" value="1"/>
</dbReference>
<feature type="domain" description="Peptidase M20 dimerisation" evidence="9">
    <location>
        <begin position="183"/>
        <end position="273"/>
    </location>
</feature>
<comment type="similarity">
    <text evidence="7">Belongs to the peptidase M42 family.</text>
</comment>
<dbReference type="RefSeq" id="WP_249324342.1">
    <property type="nucleotide sequence ID" value="NZ_JACRTK010000004.1"/>
</dbReference>
<evidence type="ECO:0000256" key="6">
    <source>
        <dbReference type="ARBA" id="ARBA00023049"/>
    </source>
</evidence>
<dbReference type="GO" id="GO:0004177">
    <property type="term" value="F:aminopeptidase activity"/>
    <property type="evidence" value="ECO:0007669"/>
    <property type="project" value="UniProtKB-UniRule"/>
</dbReference>
<name>A0A926IMR8_9FIRM</name>
<comment type="cofactor">
    <cofactor evidence="8">
        <name>a divalent metal cation</name>
        <dbReference type="ChEBI" id="CHEBI:60240"/>
    </cofactor>
    <text evidence="8">Binds 2 divalent metal cations per subunit.</text>
</comment>
<evidence type="ECO:0000256" key="1">
    <source>
        <dbReference type="ARBA" id="ARBA00001947"/>
    </source>
</evidence>
<organism evidence="10 11">
    <name type="scientific">Wansuia hejianensis</name>
    <dbReference type="NCBI Taxonomy" id="2763667"/>
    <lineage>
        <taxon>Bacteria</taxon>
        <taxon>Bacillati</taxon>
        <taxon>Bacillota</taxon>
        <taxon>Clostridia</taxon>
        <taxon>Lachnospirales</taxon>
        <taxon>Lachnospiraceae</taxon>
        <taxon>Wansuia</taxon>
    </lineage>
</organism>
<dbReference type="Gene3D" id="3.40.630.10">
    <property type="entry name" value="Zn peptidases"/>
    <property type="match status" value="1"/>
</dbReference>
<evidence type="ECO:0000259" key="9">
    <source>
        <dbReference type="Pfam" id="PF07687"/>
    </source>
</evidence>
<evidence type="ECO:0000256" key="8">
    <source>
        <dbReference type="PIRSR" id="PIRSR001123-2"/>
    </source>
</evidence>
<evidence type="ECO:0000256" key="4">
    <source>
        <dbReference type="ARBA" id="ARBA00022801"/>
    </source>
</evidence>
<keyword evidence="11" id="KW-1185">Reference proteome</keyword>
<protein>
    <submittedName>
        <fullName evidence="10">M20/M25/M40 family metallo-hydrolase</fullName>
    </submittedName>
</protein>
<keyword evidence="2" id="KW-0645">Protease</keyword>
<dbReference type="Pfam" id="PF07687">
    <property type="entry name" value="M20_dimer"/>
    <property type="match status" value="1"/>
</dbReference>
<dbReference type="InterPro" id="IPR001261">
    <property type="entry name" value="ArgE/DapE_CS"/>
</dbReference>
<comment type="cofactor">
    <cofactor evidence="1">
        <name>Zn(2+)</name>
        <dbReference type="ChEBI" id="CHEBI:29105"/>
    </cofactor>
</comment>
<dbReference type="InterPro" id="IPR002933">
    <property type="entry name" value="Peptidase_M20"/>
</dbReference>
<dbReference type="SUPFAM" id="SSF53187">
    <property type="entry name" value="Zn-dependent exopeptidases"/>
    <property type="match status" value="1"/>
</dbReference>
<gene>
    <name evidence="10" type="ORF">H8689_10185</name>
</gene>
<dbReference type="InterPro" id="IPR036264">
    <property type="entry name" value="Bact_exopeptidase_dim_dom"/>
</dbReference>
<accession>A0A926IMR8</accession>
<keyword evidence="6" id="KW-0482">Metalloprotease</keyword>
<dbReference type="InterPro" id="IPR011650">
    <property type="entry name" value="Peptidase_M20_dimer"/>
</dbReference>
<dbReference type="Proteomes" id="UP000601522">
    <property type="component" value="Unassembled WGS sequence"/>
</dbReference>
<evidence type="ECO:0000313" key="10">
    <source>
        <dbReference type="EMBL" id="MBC8591479.1"/>
    </source>
</evidence>
<dbReference type="Pfam" id="PF01546">
    <property type="entry name" value="Peptidase_M20"/>
    <property type="match status" value="1"/>
</dbReference>
<dbReference type="InterPro" id="IPR008007">
    <property type="entry name" value="Peptidase_M42"/>
</dbReference>
<evidence type="ECO:0000313" key="11">
    <source>
        <dbReference type="Proteomes" id="UP000601522"/>
    </source>
</evidence>
<dbReference type="EMBL" id="JACRTK010000004">
    <property type="protein sequence ID" value="MBC8591479.1"/>
    <property type="molecule type" value="Genomic_DNA"/>
</dbReference>
<evidence type="ECO:0000256" key="5">
    <source>
        <dbReference type="ARBA" id="ARBA00022833"/>
    </source>
</evidence>